<protein>
    <submittedName>
        <fullName evidence="10">DNA-binding response regulator</fullName>
    </submittedName>
</protein>
<evidence type="ECO:0000259" key="8">
    <source>
        <dbReference type="PROSITE" id="PS50110"/>
    </source>
</evidence>
<accession>A0A6B8RJL7</accession>
<dbReference type="InterPro" id="IPR001867">
    <property type="entry name" value="OmpR/PhoB-type_DNA-bd"/>
</dbReference>
<dbReference type="Gene3D" id="3.40.50.2300">
    <property type="match status" value="1"/>
</dbReference>
<dbReference type="GO" id="GO:0000156">
    <property type="term" value="F:phosphorelay response regulator activity"/>
    <property type="evidence" value="ECO:0007669"/>
    <property type="project" value="TreeGrafter"/>
</dbReference>
<dbReference type="SUPFAM" id="SSF46894">
    <property type="entry name" value="C-terminal effector domain of the bipartite response regulators"/>
    <property type="match status" value="1"/>
</dbReference>
<keyword evidence="4 7" id="KW-0238">DNA-binding</keyword>
<feature type="domain" description="OmpR/PhoB-type" evidence="9">
    <location>
        <begin position="125"/>
        <end position="223"/>
    </location>
</feature>
<dbReference type="PANTHER" id="PTHR48111:SF22">
    <property type="entry name" value="REGULATOR OF RPOS"/>
    <property type="match status" value="1"/>
</dbReference>
<dbReference type="GO" id="GO:0000976">
    <property type="term" value="F:transcription cis-regulatory region binding"/>
    <property type="evidence" value="ECO:0007669"/>
    <property type="project" value="TreeGrafter"/>
</dbReference>
<dbReference type="Pfam" id="PF00072">
    <property type="entry name" value="Response_reg"/>
    <property type="match status" value="1"/>
</dbReference>
<feature type="domain" description="Response regulatory" evidence="8">
    <location>
        <begin position="2"/>
        <end position="116"/>
    </location>
</feature>
<gene>
    <name evidence="10" type="ORF">EHS13_11880</name>
</gene>
<dbReference type="OrthoDB" id="9790442at2"/>
<feature type="DNA-binding region" description="OmpR/PhoB-type" evidence="7">
    <location>
        <begin position="125"/>
        <end position="223"/>
    </location>
</feature>
<dbReference type="InterPro" id="IPR001789">
    <property type="entry name" value="Sig_transdc_resp-reg_receiver"/>
</dbReference>
<reference evidence="11" key="1">
    <citation type="submission" date="2018-11" db="EMBL/GenBank/DDBJ databases">
        <title>Complete genome sequence of Paenibacillus sp. ML311-T8.</title>
        <authorList>
            <person name="Nam Y.-D."/>
            <person name="Kang J."/>
            <person name="Chung W.-H."/>
            <person name="Park Y.S."/>
        </authorList>
    </citation>
    <scope>NUCLEOTIDE SEQUENCE [LARGE SCALE GENOMIC DNA]</scope>
    <source>
        <strain evidence="11">ML311-T8</strain>
    </source>
</reference>
<dbReference type="AlphaFoldDB" id="A0A6B8RJL7"/>
<dbReference type="SUPFAM" id="SSF52172">
    <property type="entry name" value="CheY-like"/>
    <property type="match status" value="1"/>
</dbReference>
<dbReference type="RefSeq" id="WP_155700565.1">
    <property type="nucleotide sequence ID" value="NZ_CP034235.1"/>
</dbReference>
<dbReference type="KEGG" id="ppsc:EHS13_11880"/>
<proteinExistence type="predicted"/>
<dbReference type="InterPro" id="IPR011006">
    <property type="entry name" value="CheY-like_superfamily"/>
</dbReference>
<evidence type="ECO:0000256" key="7">
    <source>
        <dbReference type="PROSITE-ProRule" id="PRU01091"/>
    </source>
</evidence>
<evidence type="ECO:0000256" key="6">
    <source>
        <dbReference type="PROSITE-ProRule" id="PRU00169"/>
    </source>
</evidence>
<keyword evidence="5" id="KW-0804">Transcription</keyword>
<dbReference type="Gene3D" id="6.10.250.690">
    <property type="match status" value="1"/>
</dbReference>
<dbReference type="GO" id="GO:0006355">
    <property type="term" value="P:regulation of DNA-templated transcription"/>
    <property type="evidence" value="ECO:0007669"/>
    <property type="project" value="InterPro"/>
</dbReference>
<evidence type="ECO:0000256" key="4">
    <source>
        <dbReference type="ARBA" id="ARBA00023125"/>
    </source>
</evidence>
<dbReference type="PANTHER" id="PTHR48111">
    <property type="entry name" value="REGULATOR OF RPOS"/>
    <property type="match status" value="1"/>
</dbReference>
<dbReference type="PROSITE" id="PS50110">
    <property type="entry name" value="RESPONSE_REGULATORY"/>
    <property type="match status" value="1"/>
</dbReference>
<dbReference type="PROSITE" id="PS51755">
    <property type="entry name" value="OMPR_PHOB"/>
    <property type="match status" value="1"/>
</dbReference>
<evidence type="ECO:0000259" key="9">
    <source>
        <dbReference type="PROSITE" id="PS51755"/>
    </source>
</evidence>
<dbReference type="InterPro" id="IPR039420">
    <property type="entry name" value="WalR-like"/>
</dbReference>
<evidence type="ECO:0000256" key="2">
    <source>
        <dbReference type="ARBA" id="ARBA00023012"/>
    </source>
</evidence>
<evidence type="ECO:0000313" key="11">
    <source>
        <dbReference type="Proteomes" id="UP000426246"/>
    </source>
</evidence>
<dbReference type="SMART" id="SM00862">
    <property type="entry name" value="Trans_reg_C"/>
    <property type="match status" value="1"/>
</dbReference>
<dbReference type="SMART" id="SM00448">
    <property type="entry name" value="REC"/>
    <property type="match status" value="1"/>
</dbReference>
<dbReference type="EMBL" id="CP034235">
    <property type="protein sequence ID" value="QGQ95528.1"/>
    <property type="molecule type" value="Genomic_DNA"/>
</dbReference>
<dbReference type="GO" id="GO:0032993">
    <property type="term" value="C:protein-DNA complex"/>
    <property type="evidence" value="ECO:0007669"/>
    <property type="project" value="TreeGrafter"/>
</dbReference>
<dbReference type="CDD" id="cd00383">
    <property type="entry name" value="trans_reg_C"/>
    <property type="match status" value="1"/>
</dbReference>
<name>A0A6B8RJL7_9BACL</name>
<evidence type="ECO:0000313" key="10">
    <source>
        <dbReference type="EMBL" id="QGQ95528.1"/>
    </source>
</evidence>
<dbReference type="Gene3D" id="1.10.10.10">
    <property type="entry name" value="Winged helix-like DNA-binding domain superfamily/Winged helix DNA-binding domain"/>
    <property type="match status" value="1"/>
</dbReference>
<dbReference type="InterPro" id="IPR016032">
    <property type="entry name" value="Sig_transdc_resp-reg_C-effctor"/>
</dbReference>
<dbReference type="Pfam" id="PF00486">
    <property type="entry name" value="Trans_reg_C"/>
    <property type="match status" value="1"/>
</dbReference>
<keyword evidence="3" id="KW-0805">Transcription regulation</keyword>
<evidence type="ECO:0000256" key="5">
    <source>
        <dbReference type="ARBA" id="ARBA00023163"/>
    </source>
</evidence>
<evidence type="ECO:0000256" key="1">
    <source>
        <dbReference type="ARBA" id="ARBA00022553"/>
    </source>
</evidence>
<dbReference type="InterPro" id="IPR036388">
    <property type="entry name" value="WH-like_DNA-bd_sf"/>
</dbReference>
<keyword evidence="2" id="KW-0902">Two-component regulatory system</keyword>
<dbReference type="Proteomes" id="UP000426246">
    <property type="component" value="Chromosome"/>
</dbReference>
<keyword evidence="11" id="KW-1185">Reference proteome</keyword>
<dbReference type="GO" id="GO:0005829">
    <property type="term" value="C:cytosol"/>
    <property type="evidence" value="ECO:0007669"/>
    <property type="project" value="TreeGrafter"/>
</dbReference>
<sequence>MRILVVEDDLPLRKVITELFEEESYQVDGTDSGDDGLFLAEQGIYDLLVFDIMLPGMSGLAIVRKLRLQAMATPILFLTAKDSVEDRVQGLDVGADDYLVKPFAVSELLARVRALLRRQGAIGAEGEISYCGISIKPKLHDAFVAGMPMQLTIKEYELMEYLVLNNQQILTREQIFDRIWGFDSDTANGIVDLYIHYLRKKMSLHNCEHLLHTVRGVGYRLKEK</sequence>
<evidence type="ECO:0000256" key="3">
    <source>
        <dbReference type="ARBA" id="ARBA00023015"/>
    </source>
</evidence>
<keyword evidence="1 6" id="KW-0597">Phosphoprotein</keyword>
<feature type="modified residue" description="4-aspartylphosphate" evidence="6">
    <location>
        <position position="51"/>
    </location>
</feature>
<organism evidence="10 11">
    <name type="scientific">Paenibacillus psychroresistens</name>
    <dbReference type="NCBI Taxonomy" id="1778678"/>
    <lineage>
        <taxon>Bacteria</taxon>
        <taxon>Bacillati</taxon>
        <taxon>Bacillota</taxon>
        <taxon>Bacilli</taxon>
        <taxon>Bacillales</taxon>
        <taxon>Paenibacillaceae</taxon>
        <taxon>Paenibacillus</taxon>
    </lineage>
</organism>